<feature type="compositionally biased region" description="Basic residues" evidence="1">
    <location>
        <begin position="125"/>
        <end position="135"/>
    </location>
</feature>
<sequence>MCFMSLFDDEPDSSHDSWPLAPMNLSPRFEAVAATPDVATPAPNRERRCRRDDDVSVPRSLWERLERLSADAPEGAEVTPARPTRGRDTVIKRTMGIQHSVPQGFELIVEPPSCKKPRGESRPKPVVKRRPAAAM</sequence>
<organism evidence="2">
    <name type="scientific">Noctiluca scintillans</name>
    <name type="common">Sea sparkle</name>
    <name type="synonym">Red tide dinoflagellate</name>
    <dbReference type="NCBI Taxonomy" id="2966"/>
    <lineage>
        <taxon>Eukaryota</taxon>
        <taxon>Sar</taxon>
        <taxon>Alveolata</taxon>
        <taxon>Dinophyceae</taxon>
        <taxon>Noctilucales</taxon>
        <taxon>Noctilucaceae</taxon>
        <taxon>Noctiluca</taxon>
    </lineage>
</organism>
<accession>A0A7S0ZSC4</accession>
<reference evidence="2" key="1">
    <citation type="submission" date="2021-01" db="EMBL/GenBank/DDBJ databases">
        <authorList>
            <person name="Corre E."/>
            <person name="Pelletier E."/>
            <person name="Niang G."/>
            <person name="Scheremetjew M."/>
            <person name="Finn R."/>
            <person name="Kale V."/>
            <person name="Holt S."/>
            <person name="Cochrane G."/>
            <person name="Meng A."/>
            <person name="Brown T."/>
            <person name="Cohen L."/>
        </authorList>
    </citation>
    <scope>NUCLEOTIDE SEQUENCE</scope>
</reference>
<evidence type="ECO:0000313" key="2">
    <source>
        <dbReference type="EMBL" id="CAD8831034.1"/>
    </source>
</evidence>
<dbReference type="EMBL" id="HBFQ01007685">
    <property type="protein sequence ID" value="CAD8831034.1"/>
    <property type="molecule type" value="Transcribed_RNA"/>
</dbReference>
<feature type="region of interest" description="Disordered" evidence="1">
    <location>
        <begin position="109"/>
        <end position="135"/>
    </location>
</feature>
<evidence type="ECO:0000256" key="1">
    <source>
        <dbReference type="SAM" id="MobiDB-lite"/>
    </source>
</evidence>
<dbReference type="AlphaFoldDB" id="A0A7S0ZSC4"/>
<proteinExistence type="predicted"/>
<name>A0A7S0ZSC4_NOCSC</name>
<protein>
    <submittedName>
        <fullName evidence="2">Uncharacterized protein</fullName>
    </submittedName>
</protein>
<gene>
    <name evidence="2" type="ORF">NSCI0253_LOCUS5381</name>
</gene>